<evidence type="ECO:0000256" key="1">
    <source>
        <dbReference type="ARBA" id="ARBA00004871"/>
    </source>
</evidence>
<evidence type="ECO:0000256" key="7">
    <source>
        <dbReference type="ARBA" id="ARBA00049442"/>
    </source>
</evidence>
<evidence type="ECO:0000256" key="6">
    <source>
        <dbReference type="ARBA" id="ARBA00023141"/>
    </source>
</evidence>
<dbReference type="SUPFAM" id="SSF53223">
    <property type="entry name" value="Aminoacid dehydrogenase-like, N-terminal domain"/>
    <property type="match status" value="1"/>
</dbReference>
<keyword evidence="6 8" id="KW-0057">Aromatic amino acid biosynthesis</keyword>
<feature type="domain" description="Quinate/shikimate 5-dehydrogenase/glutamyl-tRNA reductase" evidence="9">
    <location>
        <begin position="115"/>
        <end position="190"/>
    </location>
</feature>
<organism evidence="12 13">
    <name type="scientific">Spiribacter vilamensis</name>
    <dbReference type="NCBI Taxonomy" id="531306"/>
    <lineage>
        <taxon>Bacteria</taxon>
        <taxon>Pseudomonadati</taxon>
        <taxon>Pseudomonadota</taxon>
        <taxon>Gammaproteobacteria</taxon>
        <taxon>Chromatiales</taxon>
        <taxon>Ectothiorhodospiraceae</taxon>
        <taxon>Spiribacter</taxon>
    </lineage>
</organism>
<dbReference type="Proteomes" id="UP000292298">
    <property type="component" value="Unassembled WGS sequence"/>
</dbReference>
<feature type="domain" description="Shikimate dehydrogenase substrate binding N-terminal" evidence="10">
    <location>
        <begin position="6"/>
        <end position="88"/>
    </location>
</feature>
<dbReference type="InterPro" id="IPR006151">
    <property type="entry name" value="Shikm_DH/Glu-tRNA_Rdtase"/>
</dbReference>
<evidence type="ECO:0000256" key="4">
    <source>
        <dbReference type="ARBA" id="ARBA00022857"/>
    </source>
</evidence>
<proteinExistence type="inferred from homology"/>
<dbReference type="GO" id="GO:0019632">
    <property type="term" value="P:shikimate metabolic process"/>
    <property type="evidence" value="ECO:0007669"/>
    <property type="project" value="InterPro"/>
</dbReference>
<comment type="function">
    <text evidence="8">Involved in the biosynthesis of the chorismate, which leads to the biosynthesis of aromatic amino acids. Catalyzes the reversible NADPH linked reduction of 3-dehydroshikimate (DHSA) to yield shikimate (SA).</text>
</comment>
<feature type="binding site" evidence="8">
    <location>
        <position position="86"/>
    </location>
    <ligand>
        <name>shikimate</name>
        <dbReference type="ChEBI" id="CHEBI:36208"/>
    </ligand>
</feature>
<dbReference type="Gene3D" id="3.40.50.10860">
    <property type="entry name" value="Leucine Dehydrogenase, chain A, domain 1"/>
    <property type="match status" value="1"/>
</dbReference>
<feature type="binding site" evidence="8">
    <location>
        <position position="61"/>
    </location>
    <ligand>
        <name>shikimate</name>
        <dbReference type="ChEBI" id="CHEBI:36208"/>
    </ligand>
</feature>
<evidence type="ECO:0000313" key="13">
    <source>
        <dbReference type="Proteomes" id="UP000292298"/>
    </source>
</evidence>
<dbReference type="GO" id="GO:0009423">
    <property type="term" value="P:chorismate biosynthetic process"/>
    <property type="evidence" value="ECO:0007669"/>
    <property type="project" value="UniProtKB-UniRule"/>
</dbReference>
<sequence>MDFYAVFGHPVGHSLSPRIHELFAHETAQQLEYTRREPPLDGFAGAIEAFRAEGAHGANVTVPFKEEAWSLADQRSDRAERAGAANTLIFGDGIYADNTDGEGLINDLRNNLGVGLAGKRILMIGAGGAAGGVLGPLLDENPASLVVANRTAERAHTLARAFADVGTVESCGLDDLAGERFEVVINATSSGLEGDVPTLPSSIVADGATAFDMLYGAEPTPFLRWAEENGAFRTRDGLGMLVEQAAAAFELWRRIRPSTAPVIEALRNDTRP</sequence>
<dbReference type="NCBIfam" id="NF001310">
    <property type="entry name" value="PRK00258.1-2"/>
    <property type="match status" value="1"/>
</dbReference>
<keyword evidence="3 8" id="KW-0028">Amino-acid biosynthesis</keyword>
<feature type="active site" description="Proton acceptor" evidence="8">
    <location>
        <position position="65"/>
    </location>
</feature>
<evidence type="ECO:0000256" key="2">
    <source>
        <dbReference type="ARBA" id="ARBA00012962"/>
    </source>
</evidence>
<feature type="binding site" evidence="8">
    <location>
        <position position="100"/>
    </location>
    <ligand>
        <name>shikimate</name>
        <dbReference type="ChEBI" id="CHEBI:36208"/>
    </ligand>
</feature>
<feature type="binding site" evidence="8">
    <location>
        <position position="237"/>
    </location>
    <ligand>
        <name>NADP(+)</name>
        <dbReference type="ChEBI" id="CHEBI:58349"/>
    </ligand>
</feature>
<comment type="pathway">
    <text evidence="1 8">Metabolic intermediate biosynthesis; chorismate biosynthesis; chorismate from D-erythrose 4-phosphate and phosphoenolpyruvate: step 4/7.</text>
</comment>
<feature type="domain" description="SDH C-terminal" evidence="11">
    <location>
        <begin position="237"/>
        <end position="267"/>
    </location>
</feature>
<keyword evidence="5 8" id="KW-0560">Oxidoreductase</keyword>
<dbReference type="FunFam" id="3.40.50.10860:FF:000006">
    <property type="entry name" value="Shikimate dehydrogenase (NADP(+))"/>
    <property type="match status" value="1"/>
</dbReference>
<comment type="catalytic activity">
    <reaction evidence="7 8">
        <text>shikimate + NADP(+) = 3-dehydroshikimate + NADPH + H(+)</text>
        <dbReference type="Rhea" id="RHEA:17737"/>
        <dbReference type="ChEBI" id="CHEBI:15378"/>
        <dbReference type="ChEBI" id="CHEBI:16630"/>
        <dbReference type="ChEBI" id="CHEBI:36208"/>
        <dbReference type="ChEBI" id="CHEBI:57783"/>
        <dbReference type="ChEBI" id="CHEBI:58349"/>
        <dbReference type="EC" id="1.1.1.25"/>
    </reaction>
</comment>
<gene>
    <name evidence="8" type="primary">aroE</name>
    <name evidence="12" type="ORF">EV698_1560</name>
</gene>
<dbReference type="FunFam" id="3.40.50.720:FF:000104">
    <property type="entry name" value="Shikimate dehydrogenase (NADP(+))"/>
    <property type="match status" value="1"/>
</dbReference>
<dbReference type="UniPathway" id="UPA00053">
    <property type="reaction ID" value="UER00087"/>
</dbReference>
<feature type="binding site" evidence="8">
    <location>
        <position position="215"/>
    </location>
    <ligand>
        <name>shikimate</name>
        <dbReference type="ChEBI" id="CHEBI:36208"/>
    </ligand>
</feature>
<dbReference type="EMBL" id="SHLI01000001">
    <property type="protein sequence ID" value="RZU99275.1"/>
    <property type="molecule type" value="Genomic_DNA"/>
</dbReference>
<feature type="binding site" evidence="8">
    <location>
        <position position="213"/>
    </location>
    <ligand>
        <name>NADP(+)</name>
        <dbReference type="ChEBI" id="CHEBI:58349"/>
    </ligand>
</feature>
<dbReference type="NCBIfam" id="TIGR00507">
    <property type="entry name" value="aroE"/>
    <property type="match status" value="1"/>
</dbReference>
<dbReference type="SUPFAM" id="SSF51735">
    <property type="entry name" value="NAD(P)-binding Rossmann-fold domains"/>
    <property type="match status" value="1"/>
</dbReference>
<dbReference type="InterPro" id="IPR013708">
    <property type="entry name" value="Shikimate_DH-bd_N"/>
</dbReference>
<dbReference type="GO" id="GO:0005829">
    <property type="term" value="C:cytosol"/>
    <property type="evidence" value="ECO:0007669"/>
    <property type="project" value="TreeGrafter"/>
</dbReference>
<comment type="caution">
    <text evidence="12">The sequence shown here is derived from an EMBL/GenBank/DDBJ whole genome shotgun (WGS) entry which is preliminary data.</text>
</comment>
<feature type="binding site" evidence="8">
    <location>
        <begin position="149"/>
        <end position="154"/>
    </location>
    <ligand>
        <name>NADP(+)</name>
        <dbReference type="ChEBI" id="CHEBI:58349"/>
    </ligand>
</feature>
<dbReference type="RefSeq" id="WP_130503520.1">
    <property type="nucleotide sequence ID" value="NZ_SHLI01000001.1"/>
</dbReference>
<dbReference type="Pfam" id="PF08501">
    <property type="entry name" value="Shikimate_dh_N"/>
    <property type="match status" value="1"/>
</dbReference>
<evidence type="ECO:0000259" key="9">
    <source>
        <dbReference type="Pfam" id="PF01488"/>
    </source>
</evidence>
<dbReference type="InterPro" id="IPR022893">
    <property type="entry name" value="Shikimate_DH_fam"/>
</dbReference>
<dbReference type="HAMAP" id="MF_00222">
    <property type="entry name" value="Shikimate_DH_AroE"/>
    <property type="match status" value="1"/>
</dbReference>
<evidence type="ECO:0000256" key="8">
    <source>
        <dbReference type="HAMAP-Rule" id="MF_00222"/>
    </source>
</evidence>
<dbReference type="GO" id="GO:0050661">
    <property type="term" value="F:NADP binding"/>
    <property type="evidence" value="ECO:0007669"/>
    <property type="project" value="InterPro"/>
</dbReference>
<dbReference type="OrthoDB" id="9776868at2"/>
<reference evidence="12 13" key="1">
    <citation type="submission" date="2019-02" db="EMBL/GenBank/DDBJ databases">
        <title>Genomic Encyclopedia of Type Strains, Phase IV (KMG-IV): sequencing the most valuable type-strain genomes for metagenomic binning, comparative biology and taxonomic classification.</title>
        <authorList>
            <person name="Goeker M."/>
        </authorList>
    </citation>
    <scope>NUCLEOTIDE SEQUENCE [LARGE SCALE GENOMIC DNA]</scope>
    <source>
        <strain evidence="12 13">DSM 21056</strain>
    </source>
</reference>
<dbReference type="EC" id="1.1.1.25" evidence="2 8"/>
<evidence type="ECO:0000256" key="5">
    <source>
        <dbReference type="ARBA" id="ARBA00023002"/>
    </source>
</evidence>
<dbReference type="AlphaFoldDB" id="A0A4V2GJ81"/>
<dbReference type="InterPro" id="IPR011342">
    <property type="entry name" value="Shikimate_DH"/>
</dbReference>
<keyword evidence="13" id="KW-1185">Reference proteome</keyword>
<comment type="subunit">
    <text evidence="8">Homodimer.</text>
</comment>
<feature type="binding site" evidence="8">
    <location>
        <position position="77"/>
    </location>
    <ligand>
        <name>NADP(+)</name>
        <dbReference type="ChEBI" id="CHEBI:58349"/>
    </ligand>
</feature>
<dbReference type="GO" id="GO:0004764">
    <property type="term" value="F:shikimate 3-dehydrogenase (NADP+) activity"/>
    <property type="evidence" value="ECO:0007669"/>
    <property type="project" value="UniProtKB-UniRule"/>
</dbReference>
<evidence type="ECO:0000259" key="11">
    <source>
        <dbReference type="Pfam" id="PF18317"/>
    </source>
</evidence>
<name>A0A4V2GJ81_9GAMM</name>
<dbReference type="PANTHER" id="PTHR21089:SF1">
    <property type="entry name" value="BIFUNCTIONAL 3-DEHYDROQUINATE DEHYDRATASE_SHIKIMATE DEHYDROGENASE, CHLOROPLASTIC"/>
    <property type="match status" value="1"/>
</dbReference>
<feature type="binding site" evidence="8">
    <location>
        <position position="244"/>
    </location>
    <ligand>
        <name>shikimate</name>
        <dbReference type="ChEBI" id="CHEBI:36208"/>
    </ligand>
</feature>
<keyword evidence="4 8" id="KW-0521">NADP</keyword>
<dbReference type="PANTHER" id="PTHR21089">
    <property type="entry name" value="SHIKIMATE DEHYDROGENASE"/>
    <property type="match status" value="1"/>
</dbReference>
<evidence type="ECO:0000313" key="12">
    <source>
        <dbReference type="EMBL" id="RZU99275.1"/>
    </source>
</evidence>
<evidence type="ECO:0000256" key="3">
    <source>
        <dbReference type="ARBA" id="ARBA00022605"/>
    </source>
</evidence>
<dbReference type="InterPro" id="IPR041121">
    <property type="entry name" value="SDH_C"/>
</dbReference>
<dbReference type="Pfam" id="PF18317">
    <property type="entry name" value="SDH_C"/>
    <property type="match status" value="1"/>
</dbReference>
<dbReference type="Gene3D" id="3.40.50.720">
    <property type="entry name" value="NAD(P)-binding Rossmann-like Domain"/>
    <property type="match status" value="1"/>
</dbReference>
<dbReference type="GO" id="GO:0008652">
    <property type="term" value="P:amino acid biosynthetic process"/>
    <property type="evidence" value="ECO:0007669"/>
    <property type="project" value="UniProtKB-KW"/>
</dbReference>
<protein>
    <recommendedName>
        <fullName evidence="2 8">Shikimate dehydrogenase (NADP(+))</fullName>
        <shortName evidence="8">SDH</shortName>
        <ecNumber evidence="2 8">1.1.1.25</ecNumber>
    </recommendedName>
</protein>
<comment type="similarity">
    <text evidence="8">Belongs to the shikimate dehydrogenase family.</text>
</comment>
<dbReference type="Pfam" id="PF01488">
    <property type="entry name" value="Shikimate_DH"/>
    <property type="match status" value="1"/>
</dbReference>
<evidence type="ECO:0000259" key="10">
    <source>
        <dbReference type="Pfam" id="PF08501"/>
    </source>
</evidence>
<accession>A0A4V2GJ81</accession>
<dbReference type="GO" id="GO:0009073">
    <property type="term" value="P:aromatic amino acid family biosynthetic process"/>
    <property type="evidence" value="ECO:0007669"/>
    <property type="project" value="UniProtKB-KW"/>
</dbReference>
<feature type="binding site" evidence="8">
    <location>
        <begin position="125"/>
        <end position="129"/>
    </location>
    <ligand>
        <name>NADP(+)</name>
        <dbReference type="ChEBI" id="CHEBI:58349"/>
    </ligand>
</feature>
<feature type="binding site" evidence="8">
    <location>
        <begin position="14"/>
        <end position="16"/>
    </location>
    <ligand>
        <name>shikimate</name>
        <dbReference type="ChEBI" id="CHEBI:36208"/>
    </ligand>
</feature>
<dbReference type="InterPro" id="IPR046346">
    <property type="entry name" value="Aminoacid_DH-like_N_sf"/>
</dbReference>
<dbReference type="CDD" id="cd01065">
    <property type="entry name" value="NAD_bind_Shikimate_DH"/>
    <property type="match status" value="1"/>
</dbReference>
<dbReference type="InterPro" id="IPR036291">
    <property type="entry name" value="NAD(P)-bd_dom_sf"/>
</dbReference>